<sequence length="64" mass="6775">VCICKDTKAILSAEIADIVGYGSLTFQGAALGVYLMNEVLLIAREVCHSTVFYDGFAPTLSTAC</sequence>
<accession>A0AA35XAS0</accession>
<organism evidence="1 2">
    <name type="scientific">Geodia barretti</name>
    <name type="common">Barrett's horny sponge</name>
    <dbReference type="NCBI Taxonomy" id="519541"/>
    <lineage>
        <taxon>Eukaryota</taxon>
        <taxon>Metazoa</taxon>
        <taxon>Porifera</taxon>
        <taxon>Demospongiae</taxon>
        <taxon>Heteroscleromorpha</taxon>
        <taxon>Tetractinellida</taxon>
        <taxon>Astrophorina</taxon>
        <taxon>Geodiidae</taxon>
        <taxon>Geodia</taxon>
    </lineage>
</organism>
<feature type="non-terminal residue" evidence="1">
    <location>
        <position position="1"/>
    </location>
</feature>
<gene>
    <name evidence="1" type="ORF">GBAR_LOCUS24408</name>
</gene>
<dbReference type="Proteomes" id="UP001174909">
    <property type="component" value="Unassembled WGS sequence"/>
</dbReference>
<comment type="caution">
    <text evidence="1">The sequence shown here is derived from an EMBL/GenBank/DDBJ whole genome shotgun (WGS) entry which is preliminary data.</text>
</comment>
<reference evidence="1" key="1">
    <citation type="submission" date="2023-03" db="EMBL/GenBank/DDBJ databases">
        <authorList>
            <person name="Steffen K."/>
            <person name="Cardenas P."/>
        </authorList>
    </citation>
    <scope>NUCLEOTIDE SEQUENCE</scope>
</reference>
<evidence type="ECO:0000313" key="1">
    <source>
        <dbReference type="EMBL" id="CAI8043962.1"/>
    </source>
</evidence>
<dbReference type="AlphaFoldDB" id="A0AA35XAS0"/>
<proteinExistence type="predicted"/>
<name>A0AA35XAS0_GEOBA</name>
<protein>
    <submittedName>
        <fullName evidence="1">Uncharacterized protein</fullName>
    </submittedName>
</protein>
<dbReference type="EMBL" id="CASHTH010003371">
    <property type="protein sequence ID" value="CAI8043962.1"/>
    <property type="molecule type" value="Genomic_DNA"/>
</dbReference>
<evidence type="ECO:0000313" key="2">
    <source>
        <dbReference type="Proteomes" id="UP001174909"/>
    </source>
</evidence>
<keyword evidence="2" id="KW-1185">Reference proteome</keyword>